<reference evidence="9" key="1">
    <citation type="journal article" date="2017" name="Cell">
        <title>Insights into land plant evolution garnered from the Marchantia polymorpha genome.</title>
        <authorList>
            <person name="Bowman J.L."/>
            <person name="Kohchi T."/>
            <person name="Yamato K.T."/>
            <person name="Jenkins J."/>
            <person name="Shu S."/>
            <person name="Ishizaki K."/>
            <person name="Yamaoka S."/>
            <person name="Nishihama R."/>
            <person name="Nakamura Y."/>
            <person name="Berger F."/>
            <person name="Adam C."/>
            <person name="Aki S.S."/>
            <person name="Althoff F."/>
            <person name="Araki T."/>
            <person name="Arteaga-Vazquez M.A."/>
            <person name="Balasubrmanian S."/>
            <person name="Barry K."/>
            <person name="Bauer D."/>
            <person name="Boehm C.R."/>
            <person name="Briginshaw L."/>
            <person name="Caballero-Perez J."/>
            <person name="Catarino B."/>
            <person name="Chen F."/>
            <person name="Chiyoda S."/>
            <person name="Chovatia M."/>
            <person name="Davies K.M."/>
            <person name="Delmans M."/>
            <person name="Demura T."/>
            <person name="Dierschke T."/>
            <person name="Dolan L."/>
            <person name="Dorantes-Acosta A.E."/>
            <person name="Eklund D.M."/>
            <person name="Florent S.N."/>
            <person name="Flores-Sandoval E."/>
            <person name="Fujiyama A."/>
            <person name="Fukuzawa H."/>
            <person name="Galik B."/>
            <person name="Grimanelli D."/>
            <person name="Grimwood J."/>
            <person name="Grossniklaus U."/>
            <person name="Hamada T."/>
            <person name="Haseloff J."/>
            <person name="Hetherington A.J."/>
            <person name="Higo A."/>
            <person name="Hirakawa Y."/>
            <person name="Hundley H.N."/>
            <person name="Ikeda Y."/>
            <person name="Inoue K."/>
            <person name="Inoue S.I."/>
            <person name="Ishida S."/>
            <person name="Jia Q."/>
            <person name="Kakita M."/>
            <person name="Kanazawa T."/>
            <person name="Kawai Y."/>
            <person name="Kawashima T."/>
            <person name="Kennedy M."/>
            <person name="Kinose K."/>
            <person name="Kinoshita T."/>
            <person name="Kohara Y."/>
            <person name="Koide E."/>
            <person name="Komatsu K."/>
            <person name="Kopischke S."/>
            <person name="Kubo M."/>
            <person name="Kyozuka J."/>
            <person name="Lagercrantz U."/>
            <person name="Lin S.S."/>
            <person name="Lindquist E."/>
            <person name="Lipzen A.M."/>
            <person name="Lu C.W."/>
            <person name="De Luna E."/>
            <person name="Martienssen R.A."/>
            <person name="Minamino N."/>
            <person name="Mizutani M."/>
            <person name="Mizutani M."/>
            <person name="Mochizuki N."/>
            <person name="Monte I."/>
            <person name="Mosher R."/>
            <person name="Nagasaki H."/>
            <person name="Nakagami H."/>
            <person name="Naramoto S."/>
            <person name="Nishitani K."/>
            <person name="Ohtani M."/>
            <person name="Okamoto T."/>
            <person name="Okumura M."/>
            <person name="Phillips J."/>
            <person name="Pollak B."/>
            <person name="Reinders A."/>
            <person name="Rovekamp M."/>
            <person name="Sano R."/>
            <person name="Sawa S."/>
            <person name="Schmid M.W."/>
            <person name="Shirakawa M."/>
            <person name="Solano R."/>
            <person name="Spunde A."/>
            <person name="Suetsugu N."/>
            <person name="Sugano S."/>
            <person name="Sugiyama A."/>
            <person name="Sun R."/>
            <person name="Suzuki Y."/>
            <person name="Takenaka M."/>
            <person name="Takezawa D."/>
            <person name="Tomogane H."/>
            <person name="Tsuzuki M."/>
            <person name="Ueda T."/>
            <person name="Umeda M."/>
            <person name="Ward J.M."/>
            <person name="Watanabe Y."/>
            <person name="Yazaki K."/>
            <person name="Yokoyama R."/>
            <person name="Yoshitake Y."/>
            <person name="Yotsui I."/>
            <person name="Zachgo S."/>
            <person name="Schmutz J."/>
        </authorList>
    </citation>
    <scope>NUCLEOTIDE SEQUENCE [LARGE SCALE GENOMIC DNA]</scope>
    <source>
        <strain evidence="9">Tak-1</strain>
    </source>
</reference>
<comment type="similarity">
    <text evidence="2">Belongs to the plant cysteine rich small secretory peptide family. Epidermal patterning factor subfamily.</text>
</comment>
<evidence type="ECO:0000256" key="1">
    <source>
        <dbReference type="ARBA" id="ARBA00004613"/>
    </source>
</evidence>
<evidence type="ECO:0000313" key="8">
    <source>
        <dbReference type="EMBL" id="PTQ44525.1"/>
    </source>
</evidence>
<accession>A0A2R6XEK0</accession>
<evidence type="ECO:0008006" key="10">
    <source>
        <dbReference type="Google" id="ProtNLM"/>
    </source>
</evidence>
<keyword evidence="3" id="KW-0964">Secreted</keyword>
<dbReference type="PANTHER" id="PTHR33109:SF3">
    <property type="entry name" value="EPIDERMAL PATTERNING FACTOR-LIKE PROTEIN"/>
    <property type="match status" value="1"/>
</dbReference>
<organism evidence="8 9">
    <name type="scientific">Marchantia polymorpha</name>
    <name type="common">Common liverwort</name>
    <name type="synonym">Marchantia aquatica</name>
    <dbReference type="NCBI Taxonomy" id="3197"/>
    <lineage>
        <taxon>Eukaryota</taxon>
        <taxon>Viridiplantae</taxon>
        <taxon>Streptophyta</taxon>
        <taxon>Embryophyta</taxon>
        <taxon>Marchantiophyta</taxon>
        <taxon>Marchantiopsida</taxon>
        <taxon>Marchantiidae</taxon>
        <taxon>Marchantiales</taxon>
        <taxon>Marchantiaceae</taxon>
        <taxon>Marchantia</taxon>
    </lineage>
</organism>
<comment type="subcellular location">
    <subcellularLocation>
        <location evidence="1">Secreted</location>
    </subcellularLocation>
</comment>
<dbReference type="AlphaFoldDB" id="A0A2R6XEK0"/>
<dbReference type="InterPro" id="IPR039455">
    <property type="entry name" value="EPFL"/>
</dbReference>
<gene>
    <name evidence="8" type="ORF">MARPO_0020s0157</name>
</gene>
<evidence type="ECO:0000256" key="6">
    <source>
        <dbReference type="SAM" id="MobiDB-lite"/>
    </source>
</evidence>
<dbReference type="GO" id="GO:0010374">
    <property type="term" value="P:stomatal complex development"/>
    <property type="evidence" value="ECO:0007669"/>
    <property type="project" value="InterPro"/>
</dbReference>
<evidence type="ECO:0000313" key="9">
    <source>
        <dbReference type="Proteomes" id="UP000244005"/>
    </source>
</evidence>
<protein>
    <recommendedName>
        <fullName evidence="10">Epidermal patterning factor-like protein</fullName>
    </recommendedName>
</protein>
<dbReference type="Proteomes" id="UP000244005">
    <property type="component" value="Unassembled WGS sequence"/>
</dbReference>
<keyword evidence="5" id="KW-1015">Disulfide bond</keyword>
<evidence type="ECO:0000256" key="3">
    <source>
        <dbReference type="ARBA" id="ARBA00022525"/>
    </source>
</evidence>
<dbReference type="PANTHER" id="PTHR33109">
    <property type="entry name" value="EPIDERMAL PATTERNING FACTOR-LIKE PROTEIN 4"/>
    <property type="match status" value="1"/>
</dbReference>
<name>A0A2R6XEK0_MARPO</name>
<dbReference type="Pfam" id="PF17181">
    <property type="entry name" value="EPF"/>
    <property type="match status" value="1"/>
</dbReference>
<keyword evidence="4 7" id="KW-0732">Signal</keyword>
<dbReference type="OrthoDB" id="1874659at2759"/>
<feature type="signal peptide" evidence="7">
    <location>
        <begin position="1"/>
        <end position="26"/>
    </location>
</feature>
<evidence type="ECO:0000256" key="2">
    <source>
        <dbReference type="ARBA" id="ARBA00008127"/>
    </source>
</evidence>
<feature type="chain" id="PRO_5015317751" description="Epidermal patterning factor-like protein" evidence="7">
    <location>
        <begin position="27"/>
        <end position="153"/>
    </location>
</feature>
<feature type="region of interest" description="Disordered" evidence="6">
    <location>
        <begin position="29"/>
        <end position="49"/>
    </location>
</feature>
<evidence type="ECO:0000256" key="4">
    <source>
        <dbReference type="ARBA" id="ARBA00022729"/>
    </source>
</evidence>
<evidence type="ECO:0000256" key="7">
    <source>
        <dbReference type="SAM" id="SignalP"/>
    </source>
</evidence>
<dbReference type="EMBL" id="KZ772692">
    <property type="protein sequence ID" value="PTQ44525.1"/>
    <property type="molecule type" value="Genomic_DNA"/>
</dbReference>
<proteinExistence type="inferred from homology"/>
<dbReference type="GO" id="GO:0005576">
    <property type="term" value="C:extracellular region"/>
    <property type="evidence" value="ECO:0007669"/>
    <property type="project" value="UniProtKB-SubCell"/>
</dbReference>
<evidence type="ECO:0000256" key="5">
    <source>
        <dbReference type="ARBA" id="ARBA00023157"/>
    </source>
</evidence>
<dbReference type="Gramene" id="Mp4g23980.1">
    <property type="protein sequence ID" value="Mp4g23980.1.cds"/>
    <property type="gene ID" value="Mp4g23980"/>
</dbReference>
<keyword evidence="9" id="KW-1185">Reference proteome</keyword>
<feature type="compositionally biased region" description="Polar residues" evidence="6">
    <location>
        <begin position="29"/>
        <end position="44"/>
    </location>
</feature>
<sequence length="153" mass="16862">MSSQMGCCKILILLSISIYASVHVQASRPSTTGSSFRAMSSQPGGLTDSKSARKILLEENKPRAWWQISQKLLARQMGSKPPNCEDKCHYCNPCEAVEVPISNREVQKVKALETDAAAGTSYQKVSTALADPHDTNYMPESWRCACGDEYFNP</sequence>